<evidence type="ECO:0008006" key="4">
    <source>
        <dbReference type="Google" id="ProtNLM"/>
    </source>
</evidence>
<organism evidence="2 3">
    <name type="scientific">Usitatibacter palustris</name>
    <dbReference type="NCBI Taxonomy" id="2732487"/>
    <lineage>
        <taxon>Bacteria</taxon>
        <taxon>Pseudomonadati</taxon>
        <taxon>Pseudomonadota</taxon>
        <taxon>Betaproteobacteria</taxon>
        <taxon>Nitrosomonadales</taxon>
        <taxon>Usitatibacteraceae</taxon>
        <taxon>Usitatibacter</taxon>
    </lineage>
</organism>
<keyword evidence="1" id="KW-0812">Transmembrane</keyword>
<keyword evidence="1" id="KW-0472">Membrane</keyword>
<evidence type="ECO:0000256" key="1">
    <source>
        <dbReference type="SAM" id="Phobius"/>
    </source>
</evidence>
<feature type="transmembrane region" description="Helical" evidence="1">
    <location>
        <begin position="94"/>
        <end position="114"/>
    </location>
</feature>
<evidence type="ECO:0000313" key="2">
    <source>
        <dbReference type="EMBL" id="QJR14395.1"/>
    </source>
</evidence>
<reference evidence="2 3" key="1">
    <citation type="submission" date="2020-04" db="EMBL/GenBank/DDBJ databases">
        <title>Usitatibacter rugosus gen. nov., sp. nov. and Usitatibacter palustris sp. nov., novel members of Usitatibacteraceae fam. nov. within the order Nitrosomonadales isolated from soil.</title>
        <authorList>
            <person name="Huber K.J."/>
            <person name="Neumann-Schaal M."/>
            <person name="Geppert A."/>
            <person name="Luckner M."/>
            <person name="Wanner G."/>
            <person name="Overmann J."/>
        </authorList>
    </citation>
    <scope>NUCLEOTIDE SEQUENCE [LARGE SCALE GENOMIC DNA]</scope>
    <source>
        <strain evidence="2 3">Swamp67</strain>
    </source>
</reference>
<protein>
    <recommendedName>
        <fullName evidence="4">DUF998 domain-containing protein</fullName>
    </recommendedName>
</protein>
<sequence>MIAWPAWPVPLACGLVPAVAVLLAWALSIDAGLIPDCLPWFEGCTSISRAARHGHGNPLFKLLMLPCALLQVCHWALAREWLRLRLPDSKAPNVLLAVGILAGAALAAYVTYLGTEGAFYGRIRRFGFSIYFGATFIAFLLFVRLLLSLKVHAAIARSMLAICALMLALGVTGVLVQGFLADAGLVDRIENALEWHLGIFLCAGFLLHSALWRASSFKVRLYA</sequence>
<dbReference type="AlphaFoldDB" id="A0A6M4H5F5"/>
<dbReference type="RefSeq" id="WP_171161153.1">
    <property type="nucleotide sequence ID" value="NZ_CP053073.1"/>
</dbReference>
<name>A0A6M4H5F5_9PROT</name>
<dbReference type="Proteomes" id="UP000503096">
    <property type="component" value="Chromosome"/>
</dbReference>
<accession>A0A6M4H5F5</accession>
<feature type="transmembrane region" description="Helical" evidence="1">
    <location>
        <begin position="159"/>
        <end position="180"/>
    </location>
</feature>
<keyword evidence="1" id="KW-1133">Transmembrane helix</keyword>
<gene>
    <name evidence="2" type="ORF">DSM104440_01191</name>
</gene>
<feature type="transmembrane region" description="Helical" evidence="1">
    <location>
        <begin position="126"/>
        <end position="147"/>
    </location>
</feature>
<feature type="transmembrane region" description="Helical" evidence="1">
    <location>
        <begin position="192"/>
        <end position="212"/>
    </location>
</feature>
<keyword evidence="3" id="KW-1185">Reference proteome</keyword>
<dbReference type="KEGG" id="upl:DSM104440_01191"/>
<proteinExistence type="predicted"/>
<dbReference type="InParanoid" id="A0A6M4H5F5"/>
<dbReference type="EMBL" id="CP053073">
    <property type="protein sequence ID" value="QJR14395.1"/>
    <property type="molecule type" value="Genomic_DNA"/>
</dbReference>
<evidence type="ECO:0000313" key="3">
    <source>
        <dbReference type="Proteomes" id="UP000503096"/>
    </source>
</evidence>